<dbReference type="EMBL" id="ML986488">
    <property type="protein sequence ID" value="KAF2278272.1"/>
    <property type="molecule type" value="Genomic_DNA"/>
</dbReference>
<evidence type="ECO:0000256" key="7">
    <source>
        <dbReference type="ARBA" id="ARBA00023024"/>
    </source>
</evidence>
<dbReference type="Gene3D" id="3.20.20.80">
    <property type="entry name" value="Glycosidases"/>
    <property type="match status" value="1"/>
</dbReference>
<dbReference type="SUPFAM" id="SSF54556">
    <property type="entry name" value="Chitinase insertion domain"/>
    <property type="match status" value="1"/>
</dbReference>
<dbReference type="PANTHER" id="PTHR11177">
    <property type="entry name" value="CHITINASE"/>
    <property type="match status" value="1"/>
</dbReference>
<dbReference type="InterPro" id="IPR001223">
    <property type="entry name" value="Glyco_hydro18_cat"/>
</dbReference>
<dbReference type="GO" id="GO:0008061">
    <property type="term" value="F:chitin binding"/>
    <property type="evidence" value="ECO:0007669"/>
    <property type="project" value="InterPro"/>
</dbReference>
<evidence type="ECO:0000256" key="11">
    <source>
        <dbReference type="RuleBase" id="RU000489"/>
    </source>
</evidence>
<name>A0A6A6JP23_WESOR</name>
<dbReference type="InterPro" id="IPR011583">
    <property type="entry name" value="Chitinase_II/V-like_cat"/>
</dbReference>
<dbReference type="InterPro" id="IPR050314">
    <property type="entry name" value="Glycosyl_Hydrlase_18"/>
</dbReference>
<evidence type="ECO:0000256" key="6">
    <source>
        <dbReference type="ARBA" id="ARBA00022801"/>
    </source>
</evidence>
<dbReference type="InterPro" id="IPR017853">
    <property type="entry name" value="GH"/>
</dbReference>
<dbReference type="GeneID" id="54547299"/>
<evidence type="ECO:0000256" key="5">
    <source>
        <dbReference type="ARBA" id="ARBA00022525"/>
    </source>
</evidence>
<evidence type="ECO:0000259" key="12">
    <source>
        <dbReference type="PROSITE" id="PS51910"/>
    </source>
</evidence>
<comment type="subcellular location">
    <subcellularLocation>
        <location evidence="2">Secreted</location>
    </subcellularLocation>
</comment>
<reference evidence="13" key="1">
    <citation type="journal article" date="2020" name="Stud. Mycol.">
        <title>101 Dothideomycetes genomes: a test case for predicting lifestyles and emergence of pathogens.</title>
        <authorList>
            <person name="Haridas S."/>
            <person name="Albert R."/>
            <person name="Binder M."/>
            <person name="Bloem J."/>
            <person name="Labutti K."/>
            <person name="Salamov A."/>
            <person name="Andreopoulos B."/>
            <person name="Baker S."/>
            <person name="Barry K."/>
            <person name="Bills G."/>
            <person name="Bluhm B."/>
            <person name="Cannon C."/>
            <person name="Castanera R."/>
            <person name="Culley D."/>
            <person name="Daum C."/>
            <person name="Ezra D."/>
            <person name="Gonzalez J."/>
            <person name="Henrissat B."/>
            <person name="Kuo A."/>
            <person name="Liang C."/>
            <person name="Lipzen A."/>
            <person name="Lutzoni F."/>
            <person name="Magnuson J."/>
            <person name="Mondo S."/>
            <person name="Nolan M."/>
            <person name="Ohm R."/>
            <person name="Pangilinan J."/>
            <person name="Park H.-J."/>
            <person name="Ramirez L."/>
            <person name="Alfaro M."/>
            <person name="Sun H."/>
            <person name="Tritt A."/>
            <person name="Yoshinaga Y."/>
            <person name="Zwiers L.-H."/>
            <person name="Turgeon B."/>
            <person name="Goodwin S."/>
            <person name="Spatafora J."/>
            <person name="Crous P."/>
            <person name="Grigoriev I."/>
        </authorList>
    </citation>
    <scope>NUCLEOTIDE SEQUENCE</scope>
    <source>
        <strain evidence="13">CBS 379.55</strain>
    </source>
</reference>
<dbReference type="OrthoDB" id="76388at2759"/>
<dbReference type="SMART" id="SM00636">
    <property type="entry name" value="Glyco_18"/>
    <property type="match status" value="1"/>
</dbReference>
<dbReference type="EC" id="3.2.1.14" evidence="4"/>
<comment type="catalytic activity">
    <reaction evidence="1">
        <text>Random endo-hydrolysis of N-acetyl-beta-D-glucosaminide (1-&gt;4)-beta-linkages in chitin and chitodextrins.</text>
        <dbReference type="EC" id="3.2.1.14"/>
    </reaction>
</comment>
<evidence type="ECO:0000256" key="2">
    <source>
        <dbReference type="ARBA" id="ARBA00004613"/>
    </source>
</evidence>
<protein>
    <recommendedName>
        <fullName evidence="4">chitinase</fullName>
        <ecNumber evidence="4">3.2.1.14</ecNumber>
    </recommendedName>
</protein>
<evidence type="ECO:0000256" key="4">
    <source>
        <dbReference type="ARBA" id="ARBA00012729"/>
    </source>
</evidence>
<dbReference type="GO" id="GO:0006032">
    <property type="term" value="P:chitin catabolic process"/>
    <property type="evidence" value="ECO:0007669"/>
    <property type="project" value="UniProtKB-KW"/>
</dbReference>
<dbReference type="SUPFAM" id="SSF51445">
    <property type="entry name" value="(Trans)glycosidases"/>
    <property type="match status" value="1"/>
</dbReference>
<dbReference type="Pfam" id="PF00704">
    <property type="entry name" value="Glyco_hydro_18"/>
    <property type="match status" value="1"/>
</dbReference>
<evidence type="ECO:0000313" key="14">
    <source>
        <dbReference type="Proteomes" id="UP000800097"/>
    </source>
</evidence>
<keyword evidence="7" id="KW-0146">Chitin degradation</keyword>
<evidence type="ECO:0000256" key="10">
    <source>
        <dbReference type="ARBA" id="ARBA00023326"/>
    </source>
</evidence>
<proteinExistence type="inferred from homology"/>
<dbReference type="GO" id="GO:0005576">
    <property type="term" value="C:extracellular region"/>
    <property type="evidence" value="ECO:0007669"/>
    <property type="project" value="UniProtKB-SubCell"/>
</dbReference>
<sequence>MSSGHAESTPIAQGPSSSVVQGLAQTPVAAKPSGGFRSVAYFTNWGIYGRNYPPSKIPAEKLTHVLYAFADNKPDGTVFLTDTWSDLEKHYEGDSWNDVGTNMYGNLKQLNLLKRRNRNLKILLSIGGWTYTNTNKHLDEPAGNREGRLRFAKSCVQLIKDMGFDGIDIDWEYPQNPGQGEQLLLLLQAIREEMDAYARSLVTRHGYPRAPHFELSIAAPAGKTNYQNLPLDRLAGVLDFINLMAYDYSGAWETATSHQANLYASQSNPRSTPFNTHGVINDYLAAGVPSEKIVLGMPLYGRAFPHTEGMGKPFGGVGDGDWEKGIWDYKNLPKPGSQLLYDSEAEAHYSWDPANGGTVITYDTPFIAQRKADYIVQRKLGGAMWWELSGDRPVTDANSLILNTLNRLTTAPNNGKISFSENWVWYPDSKFDNLRTGFPKDNVPIVEI</sequence>
<keyword evidence="6 11" id="KW-0378">Hydrolase</keyword>
<comment type="similarity">
    <text evidence="3">Belongs to the glycosyl hydrolase 18 family. Chitinase class V subfamily.</text>
</comment>
<evidence type="ECO:0000256" key="9">
    <source>
        <dbReference type="ARBA" id="ARBA00023295"/>
    </source>
</evidence>
<keyword evidence="10" id="KW-0624">Polysaccharide degradation</keyword>
<keyword evidence="5" id="KW-0964">Secreted</keyword>
<dbReference type="AlphaFoldDB" id="A0A6A6JP23"/>
<dbReference type="PANTHER" id="PTHR11177:SF317">
    <property type="entry name" value="CHITINASE 12-RELATED"/>
    <property type="match status" value="1"/>
</dbReference>
<evidence type="ECO:0000256" key="3">
    <source>
        <dbReference type="ARBA" id="ARBA00008682"/>
    </source>
</evidence>
<dbReference type="CDD" id="cd06548">
    <property type="entry name" value="GH18_chitinase"/>
    <property type="match status" value="1"/>
</dbReference>
<keyword evidence="9 11" id="KW-0326">Glycosidase</keyword>
<evidence type="ECO:0000256" key="8">
    <source>
        <dbReference type="ARBA" id="ARBA00023277"/>
    </source>
</evidence>
<feature type="domain" description="GH18" evidence="12">
    <location>
        <begin position="36"/>
        <end position="405"/>
    </location>
</feature>
<accession>A0A6A6JP23</accession>
<dbReference type="GO" id="GO:0000272">
    <property type="term" value="P:polysaccharide catabolic process"/>
    <property type="evidence" value="ECO:0007669"/>
    <property type="project" value="UniProtKB-KW"/>
</dbReference>
<evidence type="ECO:0000313" key="13">
    <source>
        <dbReference type="EMBL" id="KAF2278272.1"/>
    </source>
</evidence>
<organism evidence="13 14">
    <name type="scientific">Westerdykella ornata</name>
    <dbReference type="NCBI Taxonomy" id="318751"/>
    <lineage>
        <taxon>Eukaryota</taxon>
        <taxon>Fungi</taxon>
        <taxon>Dikarya</taxon>
        <taxon>Ascomycota</taxon>
        <taxon>Pezizomycotina</taxon>
        <taxon>Dothideomycetes</taxon>
        <taxon>Pleosporomycetidae</taxon>
        <taxon>Pleosporales</taxon>
        <taxon>Sporormiaceae</taxon>
        <taxon>Westerdykella</taxon>
    </lineage>
</organism>
<dbReference type="Proteomes" id="UP000800097">
    <property type="component" value="Unassembled WGS sequence"/>
</dbReference>
<dbReference type="GO" id="GO:0008843">
    <property type="term" value="F:endochitinase activity"/>
    <property type="evidence" value="ECO:0007669"/>
    <property type="project" value="UniProtKB-EC"/>
</dbReference>
<dbReference type="Gene3D" id="3.10.50.10">
    <property type="match status" value="1"/>
</dbReference>
<dbReference type="PROSITE" id="PS51910">
    <property type="entry name" value="GH18_2"/>
    <property type="match status" value="1"/>
</dbReference>
<keyword evidence="8" id="KW-0119">Carbohydrate metabolism</keyword>
<dbReference type="InterPro" id="IPR001579">
    <property type="entry name" value="Glyco_hydro_18_chit_AS"/>
</dbReference>
<gene>
    <name evidence="13" type="ORF">EI97DRAFT_249274</name>
</gene>
<dbReference type="RefSeq" id="XP_033655811.1">
    <property type="nucleotide sequence ID" value="XM_033794124.1"/>
</dbReference>
<dbReference type="FunFam" id="3.20.20.80:FF:000075">
    <property type="entry name" value="Sporulation-specific chitinase"/>
    <property type="match status" value="1"/>
</dbReference>
<dbReference type="InterPro" id="IPR029070">
    <property type="entry name" value="Chitinase_insertion_sf"/>
</dbReference>
<keyword evidence="14" id="KW-1185">Reference proteome</keyword>
<evidence type="ECO:0000256" key="1">
    <source>
        <dbReference type="ARBA" id="ARBA00000822"/>
    </source>
</evidence>
<dbReference type="PROSITE" id="PS01095">
    <property type="entry name" value="GH18_1"/>
    <property type="match status" value="1"/>
</dbReference>